<dbReference type="SUPFAM" id="SSF159894">
    <property type="entry name" value="YgaC/TfoX-N like"/>
    <property type="match status" value="1"/>
</dbReference>
<reference evidence="2 3" key="1">
    <citation type="submission" date="2016-10" db="EMBL/GenBank/DDBJ databases">
        <authorList>
            <person name="Varghese N."/>
            <person name="Submissions S."/>
        </authorList>
    </citation>
    <scope>NUCLEOTIDE SEQUENCE [LARGE SCALE GENOMIC DNA]</scope>
    <source>
        <strain evidence="2 3">DSM 18839</strain>
    </source>
</reference>
<dbReference type="OrthoDB" id="214902at2"/>
<dbReference type="Gene3D" id="3.30.1460.30">
    <property type="entry name" value="YgaC/TfoX-N like chaperone"/>
    <property type="match status" value="1"/>
</dbReference>
<sequence>MAVDAELNERLRAALDGIPCISEKPMMGATCFFHHGNMLGGADRSKTGERRFLFRVGPEGTAKALSRPGARPAERGARAMRGFVFVDPESCDARALEGWIDLAMDYVWALPAKAQPLKI</sequence>
<gene>
    <name evidence="2" type="ORF">SAMN05660686_02981</name>
</gene>
<comment type="caution">
    <text evidence="2">The sequence shown here is derived from an EMBL/GenBank/DDBJ whole genome shotgun (WGS) entry which is preliminary data.</text>
</comment>
<dbReference type="AlphaFoldDB" id="A0A8G2EYW3"/>
<evidence type="ECO:0000313" key="3">
    <source>
        <dbReference type="Proteomes" id="UP000198615"/>
    </source>
</evidence>
<dbReference type="EMBL" id="FNBW01000008">
    <property type="protein sequence ID" value="SDF98029.1"/>
    <property type="molecule type" value="Genomic_DNA"/>
</dbReference>
<evidence type="ECO:0000313" key="2">
    <source>
        <dbReference type="EMBL" id="SDF98029.1"/>
    </source>
</evidence>
<dbReference type="RefSeq" id="WP_093151397.1">
    <property type="nucleotide sequence ID" value="NZ_FNBW01000008.1"/>
</dbReference>
<accession>A0A8G2EYW3</accession>
<name>A0A8G2EYW3_9PROT</name>
<proteinExistence type="predicted"/>
<dbReference type="InterPro" id="IPR007076">
    <property type="entry name" value="TfoX_N"/>
</dbReference>
<dbReference type="Proteomes" id="UP000198615">
    <property type="component" value="Unassembled WGS sequence"/>
</dbReference>
<dbReference type="Pfam" id="PF04993">
    <property type="entry name" value="TfoX_N"/>
    <property type="match status" value="1"/>
</dbReference>
<organism evidence="2 3">
    <name type="scientific">Thalassobaculum litoreum DSM 18839</name>
    <dbReference type="NCBI Taxonomy" id="1123362"/>
    <lineage>
        <taxon>Bacteria</taxon>
        <taxon>Pseudomonadati</taxon>
        <taxon>Pseudomonadota</taxon>
        <taxon>Alphaproteobacteria</taxon>
        <taxon>Rhodospirillales</taxon>
        <taxon>Thalassobaculaceae</taxon>
        <taxon>Thalassobaculum</taxon>
    </lineage>
</organism>
<protein>
    <submittedName>
        <fullName evidence="2">TfoX N-terminal domain-containing protein</fullName>
    </submittedName>
</protein>
<keyword evidence="3" id="KW-1185">Reference proteome</keyword>
<evidence type="ECO:0000259" key="1">
    <source>
        <dbReference type="Pfam" id="PF04993"/>
    </source>
</evidence>
<feature type="domain" description="TfoX N-terminal" evidence="1">
    <location>
        <begin position="15"/>
        <end position="105"/>
    </location>
</feature>